<gene>
    <name evidence="2" type="ORF">CKO42_23400</name>
</gene>
<sequence>MNTLPAPLTVLAVLPLLLAGCATTGNVISDWGEITLAPGDTGVCHSNPCRVFFQMPPGTGTYTLRGRAFPIGEYPAGNTAMIGSFFESSVIEIVGTDLPKTYLTVPESGGDAR</sequence>
<feature type="signal peptide" evidence="1">
    <location>
        <begin position="1"/>
        <end position="24"/>
    </location>
</feature>
<comment type="caution">
    <text evidence="2">The sequence shown here is derived from an EMBL/GenBank/DDBJ whole genome shotgun (WGS) entry which is preliminary data.</text>
</comment>
<evidence type="ECO:0008006" key="4">
    <source>
        <dbReference type="Google" id="ProtNLM"/>
    </source>
</evidence>
<accession>A0A9X0WDB0</accession>
<evidence type="ECO:0000313" key="2">
    <source>
        <dbReference type="EMBL" id="MBK1621307.1"/>
    </source>
</evidence>
<dbReference type="AlphaFoldDB" id="A0A9X0WDB0"/>
<dbReference type="RefSeq" id="WP_200249972.1">
    <property type="nucleotide sequence ID" value="NZ_NRRY01000067.1"/>
</dbReference>
<protein>
    <recommendedName>
        <fullName evidence="4">Lipoprotein</fullName>
    </recommendedName>
</protein>
<evidence type="ECO:0000313" key="3">
    <source>
        <dbReference type="Proteomes" id="UP001138768"/>
    </source>
</evidence>
<keyword evidence="1" id="KW-0732">Signal</keyword>
<feature type="chain" id="PRO_5040792072" description="Lipoprotein" evidence="1">
    <location>
        <begin position="25"/>
        <end position="113"/>
    </location>
</feature>
<dbReference type="Proteomes" id="UP001138768">
    <property type="component" value="Unassembled WGS sequence"/>
</dbReference>
<proteinExistence type="predicted"/>
<name>A0A9X0WDB0_9GAMM</name>
<evidence type="ECO:0000256" key="1">
    <source>
        <dbReference type="SAM" id="SignalP"/>
    </source>
</evidence>
<keyword evidence="3" id="KW-1185">Reference proteome</keyword>
<reference evidence="2 3" key="1">
    <citation type="journal article" date="2020" name="Microorganisms">
        <title>Osmotic Adaptation and Compatible Solute Biosynthesis of Phototrophic Bacteria as Revealed from Genome Analyses.</title>
        <authorList>
            <person name="Imhoff J.F."/>
            <person name="Rahn T."/>
            <person name="Kunzel S."/>
            <person name="Keller A."/>
            <person name="Neulinger S.C."/>
        </authorList>
    </citation>
    <scope>NUCLEOTIDE SEQUENCE [LARGE SCALE GENOMIC DNA]</scope>
    <source>
        <strain evidence="2 3">DSM 25653</strain>
    </source>
</reference>
<dbReference type="EMBL" id="NRRY01000067">
    <property type="protein sequence ID" value="MBK1621307.1"/>
    <property type="molecule type" value="Genomic_DNA"/>
</dbReference>
<organism evidence="2 3">
    <name type="scientific">Lamprobacter modestohalophilus</name>
    <dbReference type="NCBI Taxonomy" id="1064514"/>
    <lineage>
        <taxon>Bacteria</taxon>
        <taxon>Pseudomonadati</taxon>
        <taxon>Pseudomonadota</taxon>
        <taxon>Gammaproteobacteria</taxon>
        <taxon>Chromatiales</taxon>
        <taxon>Chromatiaceae</taxon>
        <taxon>Lamprobacter</taxon>
    </lineage>
</organism>